<comment type="similarity">
    <text evidence="5">Belongs to the SAT4 family.</text>
</comment>
<evidence type="ECO:0000256" key="1">
    <source>
        <dbReference type="ARBA" id="ARBA00004141"/>
    </source>
</evidence>
<dbReference type="EMBL" id="JAPQKN010000007">
    <property type="protein sequence ID" value="KAJ5152569.1"/>
    <property type="molecule type" value="Genomic_DNA"/>
</dbReference>
<dbReference type="PANTHER" id="PTHR33048:SF47">
    <property type="entry name" value="INTEGRAL MEMBRANE PROTEIN-RELATED"/>
    <property type="match status" value="1"/>
</dbReference>
<evidence type="ECO:0000256" key="3">
    <source>
        <dbReference type="ARBA" id="ARBA00022989"/>
    </source>
</evidence>
<sequence>MTLLFSIGFCIFSILRLVELKHYRTDNLTYSSSLTQIWTILELDMAIICGSLLLMKPLVQPCMGTLRKGITRLSRGEPPP</sequence>
<name>A0A9W9HPL9_9EURO</name>
<accession>A0A9W9HPL9</accession>
<dbReference type="InterPro" id="IPR052337">
    <property type="entry name" value="SAT4-like"/>
</dbReference>
<dbReference type="RefSeq" id="XP_056538877.1">
    <property type="nucleotide sequence ID" value="XM_056691171.1"/>
</dbReference>
<evidence type="ECO:0000256" key="2">
    <source>
        <dbReference type="ARBA" id="ARBA00022692"/>
    </source>
</evidence>
<keyword evidence="8" id="KW-1185">Reference proteome</keyword>
<evidence type="ECO:0000256" key="5">
    <source>
        <dbReference type="ARBA" id="ARBA00038359"/>
    </source>
</evidence>
<dbReference type="AlphaFoldDB" id="A0A9W9HPL9"/>
<dbReference type="GeneID" id="81430347"/>
<evidence type="ECO:0000313" key="8">
    <source>
        <dbReference type="Proteomes" id="UP001149163"/>
    </source>
</evidence>
<protein>
    <recommendedName>
        <fullName evidence="6">Rhodopsin domain-containing protein</fullName>
    </recommendedName>
</protein>
<dbReference type="OrthoDB" id="10017208at2759"/>
<evidence type="ECO:0000259" key="6">
    <source>
        <dbReference type="Pfam" id="PF20684"/>
    </source>
</evidence>
<keyword evidence="3" id="KW-1133">Transmembrane helix</keyword>
<feature type="domain" description="Rhodopsin" evidence="6">
    <location>
        <begin position="3"/>
        <end position="60"/>
    </location>
</feature>
<organism evidence="7 8">
    <name type="scientific">Penicillium canariense</name>
    <dbReference type="NCBI Taxonomy" id="189055"/>
    <lineage>
        <taxon>Eukaryota</taxon>
        <taxon>Fungi</taxon>
        <taxon>Dikarya</taxon>
        <taxon>Ascomycota</taxon>
        <taxon>Pezizomycotina</taxon>
        <taxon>Eurotiomycetes</taxon>
        <taxon>Eurotiomycetidae</taxon>
        <taxon>Eurotiales</taxon>
        <taxon>Aspergillaceae</taxon>
        <taxon>Penicillium</taxon>
    </lineage>
</organism>
<evidence type="ECO:0000256" key="4">
    <source>
        <dbReference type="ARBA" id="ARBA00023136"/>
    </source>
</evidence>
<reference evidence="7" key="2">
    <citation type="journal article" date="2023" name="IMA Fungus">
        <title>Comparative genomic study of the Penicillium genus elucidates a diverse pangenome and 15 lateral gene transfer events.</title>
        <authorList>
            <person name="Petersen C."/>
            <person name="Sorensen T."/>
            <person name="Nielsen M.R."/>
            <person name="Sondergaard T.E."/>
            <person name="Sorensen J.L."/>
            <person name="Fitzpatrick D.A."/>
            <person name="Frisvad J.C."/>
            <person name="Nielsen K.L."/>
        </authorList>
    </citation>
    <scope>NUCLEOTIDE SEQUENCE</scope>
    <source>
        <strain evidence="7">IBT 26290</strain>
    </source>
</reference>
<dbReference type="Proteomes" id="UP001149163">
    <property type="component" value="Unassembled WGS sequence"/>
</dbReference>
<keyword evidence="2" id="KW-0812">Transmembrane</keyword>
<keyword evidence="4" id="KW-0472">Membrane</keyword>
<dbReference type="InterPro" id="IPR049326">
    <property type="entry name" value="Rhodopsin_dom_fungi"/>
</dbReference>
<reference evidence="7" key="1">
    <citation type="submission" date="2022-11" db="EMBL/GenBank/DDBJ databases">
        <authorList>
            <person name="Petersen C."/>
        </authorList>
    </citation>
    <scope>NUCLEOTIDE SEQUENCE</scope>
    <source>
        <strain evidence="7">IBT 26290</strain>
    </source>
</reference>
<proteinExistence type="inferred from homology"/>
<comment type="caution">
    <text evidence="7">The sequence shown here is derived from an EMBL/GenBank/DDBJ whole genome shotgun (WGS) entry which is preliminary data.</text>
</comment>
<comment type="subcellular location">
    <subcellularLocation>
        <location evidence="1">Membrane</location>
        <topology evidence="1">Multi-pass membrane protein</topology>
    </subcellularLocation>
</comment>
<dbReference type="Pfam" id="PF20684">
    <property type="entry name" value="Fung_rhodopsin"/>
    <property type="match status" value="1"/>
</dbReference>
<gene>
    <name evidence="7" type="ORF">N7482_009047</name>
</gene>
<evidence type="ECO:0000313" key="7">
    <source>
        <dbReference type="EMBL" id="KAJ5152569.1"/>
    </source>
</evidence>
<dbReference type="GO" id="GO:0016020">
    <property type="term" value="C:membrane"/>
    <property type="evidence" value="ECO:0007669"/>
    <property type="project" value="UniProtKB-SubCell"/>
</dbReference>
<dbReference type="PANTHER" id="PTHR33048">
    <property type="entry name" value="PTH11-LIKE INTEGRAL MEMBRANE PROTEIN (AFU_ORTHOLOGUE AFUA_5G11245)"/>
    <property type="match status" value="1"/>
</dbReference>